<proteinExistence type="inferred from homology"/>
<dbReference type="InterPro" id="IPR014284">
    <property type="entry name" value="RNA_pol_sigma-70_dom"/>
</dbReference>
<evidence type="ECO:0000256" key="1">
    <source>
        <dbReference type="ARBA" id="ARBA00010641"/>
    </source>
</evidence>
<dbReference type="SUPFAM" id="SSF88946">
    <property type="entry name" value="Sigma2 domain of RNA polymerase sigma factors"/>
    <property type="match status" value="1"/>
</dbReference>
<keyword evidence="4" id="KW-0238">DNA-binding</keyword>
<dbReference type="PANTHER" id="PTHR43133:SF8">
    <property type="entry name" value="RNA POLYMERASE SIGMA FACTOR HI_1459-RELATED"/>
    <property type="match status" value="1"/>
</dbReference>
<protein>
    <submittedName>
        <fullName evidence="8">RNA polymerase sigma-70 factor, ECF subfamily</fullName>
    </submittedName>
</protein>
<evidence type="ECO:0000256" key="3">
    <source>
        <dbReference type="ARBA" id="ARBA00023082"/>
    </source>
</evidence>
<accession>A0A1H0EUN7</accession>
<keyword evidence="5" id="KW-0804">Transcription</keyword>
<dbReference type="SUPFAM" id="SSF88659">
    <property type="entry name" value="Sigma3 and sigma4 domains of RNA polymerase sigma factors"/>
    <property type="match status" value="1"/>
</dbReference>
<dbReference type="InterPro" id="IPR013324">
    <property type="entry name" value="RNA_pol_sigma_r3/r4-like"/>
</dbReference>
<keyword evidence="2" id="KW-0805">Transcription regulation</keyword>
<dbReference type="PANTHER" id="PTHR43133">
    <property type="entry name" value="RNA POLYMERASE ECF-TYPE SIGMA FACTO"/>
    <property type="match status" value="1"/>
</dbReference>
<dbReference type="EMBL" id="FNIW01000004">
    <property type="protein sequence ID" value="SDN86104.1"/>
    <property type="molecule type" value="Genomic_DNA"/>
</dbReference>
<dbReference type="GO" id="GO:0006352">
    <property type="term" value="P:DNA-templated transcription initiation"/>
    <property type="evidence" value="ECO:0007669"/>
    <property type="project" value="InterPro"/>
</dbReference>
<gene>
    <name evidence="8" type="ORF">SAMN04487900_10460</name>
</gene>
<dbReference type="Pfam" id="PF04542">
    <property type="entry name" value="Sigma70_r2"/>
    <property type="match status" value="1"/>
</dbReference>
<reference evidence="9" key="1">
    <citation type="submission" date="2016-10" db="EMBL/GenBank/DDBJ databases">
        <authorList>
            <person name="de Groot N.N."/>
        </authorList>
    </citation>
    <scope>NUCLEOTIDE SEQUENCE [LARGE SCALE GENOMIC DNA]</scope>
    <source>
        <strain evidence="9">BP1-145</strain>
    </source>
</reference>
<dbReference type="InterPro" id="IPR036388">
    <property type="entry name" value="WH-like_DNA-bd_sf"/>
</dbReference>
<evidence type="ECO:0000313" key="9">
    <source>
        <dbReference type="Proteomes" id="UP000199134"/>
    </source>
</evidence>
<dbReference type="GO" id="GO:0003677">
    <property type="term" value="F:DNA binding"/>
    <property type="evidence" value="ECO:0007669"/>
    <property type="project" value="UniProtKB-KW"/>
</dbReference>
<feature type="domain" description="RNA polymerase sigma-70 region 2" evidence="6">
    <location>
        <begin position="24"/>
        <end position="87"/>
    </location>
</feature>
<dbReference type="AlphaFoldDB" id="A0A1H0EUN7"/>
<dbReference type="Gene3D" id="1.10.1740.10">
    <property type="match status" value="1"/>
</dbReference>
<evidence type="ECO:0000256" key="4">
    <source>
        <dbReference type="ARBA" id="ARBA00023125"/>
    </source>
</evidence>
<sequence>MIQIEDDILTRCQGGDKAAFRWVVQTYQRMLFSLALKMLADEEEAKDVVQDTFVRAWTAIRSYNPQQPFASWLYTIASRLCLNRLKAVKKVAALPEDMTVLRQFASDDDNQRILENSEWVAIVRILAEGLSEKQRLVFTLCQLEGLSSEEAEQITGMDARQIKSNLYVARQTIRKRLKDLGYEED</sequence>
<dbReference type="Gene3D" id="1.10.10.10">
    <property type="entry name" value="Winged helix-like DNA-binding domain superfamily/Winged helix DNA-binding domain"/>
    <property type="match status" value="1"/>
</dbReference>
<organism evidence="8 9">
    <name type="scientific">Prevotella communis</name>
    <dbReference type="NCBI Taxonomy" id="2913614"/>
    <lineage>
        <taxon>Bacteria</taxon>
        <taxon>Pseudomonadati</taxon>
        <taxon>Bacteroidota</taxon>
        <taxon>Bacteroidia</taxon>
        <taxon>Bacteroidales</taxon>
        <taxon>Prevotellaceae</taxon>
        <taxon>Prevotella</taxon>
    </lineage>
</organism>
<dbReference type="InterPro" id="IPR013249">
    <property type="entry name" value="RNA_pol_sigma70_r4_t2"/>
</dbReference>
<dbReference type="OrthoDB" id="1027298at2"/>
<keyword evidence="3" id="KW-0731">Sigma factor</keyword>
<dbReference type="InterPro" id="IPR013325">
    <property type="entry name" value="RNA_pol_sigma_r2"/>
</dbReference>
<dbReference type="NCBIfam" id="TIGR02937">
    <property type="entry name" value="sigma70-ECF"/>
    <property type="match status" value="1"/>
</dbReference>
<dbReference type="Proteomes" id="UP000199134">
    <property type="component" value="Unassembled WGS sequence"/>
</dbReference>
<dbReference type="Pfam" id="PF08281">
    <property type="entry name" value="Sigma70_r4_2"/>
    <property type="match status" value="1"/>
</dbReference>
<dbReference type="InterPro" id="IPR007627">
    <property type="entry name" value="RNA_pol_sigma70_r2"/>
</dbReference>
<name>A0A1H0EUN7_9BACT</name>
<comment type="similarity">
    <text evidence="1">Belongs to the sigma-70 factor family. ECF subfamily.</text>
</comment>
<comment type="caution">
    <text evidence="8">The sequence shown here is derived from an EMBL/GenBank/DDBJ whole genome shotgun (WGS) entry which is preliminary data.</text>
</comment>
<evidence type="ECO:0000256" key="5">
    <source>
        <dbReference type="ARBA" id="ARBA00023163"/>
    </source>
</evidence>
<evidence type="ECO:0000259" key="6">
    <source>
        <dbReference type="Pfam" id="PF04542"/>
    </source>
</evidence>
<dbReference type="GO" id="GO:0016987">
    <property type="term" value="F:sigma factor activity"/>
    <property type="evidence" value="ECO:0007669"/>
    <property type="project" value="UniProtKB-KW"/>
</dbReference>
<dbReference type="RefSeq" id="WP_091852324.1">
    <property type="nucleotide sequence ID" value="NZ_CP091790.1"/>
</dbReference>
<dbReference type="InterPro" id="IPR039425">
    <property type="entry name" value="RNA_pol_sigma-70-like"/>
</dbReference>
<evidence type="ECO:0000313" key="8">
    <source>
        <dbReference type="EMBL" id="SDN86104.1"/>
    </source>
</evidence>
<feature type="domain" description="RNA polymerase sigma factor 70 region 4 type 2" evidence="7">
    <location>
        <begin position="128"/>
        <end position="172"/>
    </location>
</feature>
<evidence type="ECO:0000259" key="7">
    <source>
        <dbReference type="Pfam" id="PF08281"/>
    </source>
</evidence>
<evidence type="ECO:0000256" key="2">
    <source>
        <dbReference type="ARBA" id="ARBA00023015"/>
    </source>
</evidence>